<dbReference type="EMBL" id="ACUX02000007">
    <property type="protein sequence ID" value="EEZ61232.1"/>
    <property type="molecule type" value="Genomic_DNA"/>
</dbReference>
<reference evidence="7" key="1">
    <citation type="submission" date="2009-10" db="EMBL/GenBank/DDBJ databases">
        <authorList>
            <person name="Weinstock G."/>
            <person name="Sodergren E."/>
            <person name="Clifton S."/>
            <person name="Fulton L."/>
            <person name="Fulton B."/>
            <person name="Courtney L."/>
            <person name="Fronick C."/>
            <person name="Harrison M."/>
            <person name="Strong C."/>
            <person name="Farmer C."/>
            <person name="Delahaunty K."/>
            <person name="Markovic C."/>
            <person name="Hall O."/>
            <person name="Minx P."/>
            <person name="Tomlinson C."/>
            <person name="Mitreva M."/>
            <person name="Nelson J."/>
            <person name="Hou S."/>
            <person name="Wollam A."/>
            <person name="Pepin K.H."/>
            <person name="Johnson M."/>
            <person name="Bhonagiri V."/>
            <person name="Nash W.E."/>
            <person name="Warren W."/>
            <person name="Chinwalla A."/>
            <person name="Mardis E.R."/>
            <person name="Wilson R.K."/>
        </authorList>
    </citation>
    <scope>NUCLEOTIDE SEQUENCE [LARGE SCALE GENOMIC DNA]</scope>
    <source>
        <strain evidence="7">ATCC 700122</strain>
    </source>
</reference>
<evidence type="ECO:0000256" key="1">
    <source>
        <dbReference type="ARBA" id="ARBA00004141"/>
    </source>
</evidence>
<feature type="transmembrane region" description="Helical" evidence="5">
    <location>
        <begin position="321"/>
        <end position="340"/>
    </location>
</feature>
<comment type="subcellular location">
    <subcellularLocation>
        <location evidence="1">Membrane</location>
        <topology evidence="1">Multi-pass membrane protein</topology>
    </subcellularLocation>
</comment>
<dbReference type="AlphaFoldDB" id="D0WH45"/>
<dbReference type="GO" id="GO:0140359">
    <property type="term" value="F:ABC-type transporter activity"/>
    <property type="evidence" value="ECO:0007669"/>
    <property type="project" value="InterPro"/>
</dbReference>
<sequence length="412" mass="44797">MLTTFKYQVIGMLRDKVLMVWSLGFIIVLSLIFMAMFSNLQDSYEPSAQPFGIVQDDAYDAAPGFDACIRGISDEDAETRLVEPTFFANADDARAAAKNGDVVGYIDVEDDTPTLHVTAEGNDSVTIMVLRAVLDAYVETRAQYRAILSGDMTWAIEQGVIDPTTLASFTQTGSDVDADAFMSSVIDGLASRQDRIAIEKAQVTHQEVDASVRYYFSLLAFACGMGMTFSMIAIRNLCANTSALGARQTMAGMPRWKMLVSCLAASWACIMGCLLAAFLFLKFFVGVDFGSRQVLCIVVLGVSSLMSCAAGAVFGTMRTMTTGMISGITCLLSLFTGLYGTAAQKLADFVEATVPVLSWANPLWESTHGFFSLLYYDTLSPFAQNCAAMLGMAAIFMIIALARMRRMSYEHL</sequence>
<feature type="transmembrane region" description="Helical" evidence="5">
    <location>
        <begin position="382"/>
        <end position="402"/>
    </location>
</feature>
<keyword evidence="2 5" id="KW-0812">Transmembrane</keyword>
<dbReference type="RefSeq" id="WP_006362565.1">
    <property type="nucleotide sequence ID" value="NZ_GG700630.1"/>
</dbReference>
<keyword evidence="8" id="KW-1185">Reference proteome</keyword>
<dbReference type="GeneID" id="85007816"/>
<accession>D0WH45</accession>
<proteinExistence type="predicted"/>
<dbReference type="HOGENOM" id="CLU_055441_0_0_11"/>
<dbReference type="GO" id="GO:0016020">
    <property type="term" value="C:membrane"/>
    <property type="evidence" value="ECO:0007669"/>
    <property type="project" value="UniProtKB-SubCell"/>
</dbReference>
<evidence type="ECO:0000256" key="4">
    <source>
        <dbReference type="ARBA" id="ARBA00023136"/>
    </source>
</evidence>
<keyword evidence="4 5" id="KW-0472">Membrane</keyword>
<keyword evidence="3 5" id="KW-1133">Transmembrane helix</keyword>
<dbReference type="STRING" id="649764.HMPREF0762_01313"/>
<comment type="caution">
    <text evidence="7">The sequence shown here is derived from an EMBL/GenBank/DDBJ whole genome shotgun (WGS) entry which is preliminary data.</text>
</comment>
<evidence type="ECO:0000256" key="3">
    <source>
        <dbReference type="ARBA" id="ARBA00022989"/>
    </source>
</evidence>
<feature type="transmembrane region" description="Helical" evidence="5">
    <location>
        <begin position="214"/>
        <end position="237"/>
    </location>
</feature>
<gene>
    <name evidence="7" type="ORF">HMPREF0762_01313</name>
</gene>
<evidence type="ECO:0000256" key="5">
    <source>
        <dbReference type="SAM" id="Phobius"/>
    </source>
</evidence>
<feature type="transmembrane region" description="Helical" evidence="5">
    <location>
        <begin position="20"/>
        <end position="40"/>
    </location>
</feature>
<evidence type="ECO:0000259" key="6">
    <source>
        <dbReference type="Pfam" id="PF12698"/>
    </source>
</evidence>
<name>D0WH45_SLAES</name>
<dbReference type="InterPro" id="IPR013525">
    <property type="entry name" value="ABC2_TM"/>
</dbReference>
<dbReference type="Proteomes" id="UP000006001">
    <property type="component" value="Unassembled WGS sequence"/>
</dbReference>
<dbReference type="OrthoDB" id="3240057at2"/>
<organism evidence="7 8">
    <name type="scientific">Slackia exigua (strain ATCC 700122 / DSM 15923 / CIP 105133 / JCM 11022 / KCTC 5966 / S-7)</name>
    <dbReference type="NCBI Taxonomy" id="649764"/>
    <lineage>
        <taxon>Bacteria</taxon>
        <taxon>Bacillati</taxon>
        <taxon>Actinomycetota</taxon>
        <taxon>Coriobacteriia</taxon>
        <taxon>Eggerthellales</taxon>
        <taxon>Eggerthellaceae</taxon>
        <taxon>Slackia</taxon>
    </lineage>
</organism>
<dbReference type="Pfam" id="PF12698">
    <property type="entry name" value="ABC2_membrane_3"/>
    <property type="match status" value="1"/>
</dbReference>
<dbReference type="eggNOG" id="COG0842">
    <property type="taxonomic scope" value="Bacteria"/>
</dbReference>
<evidence type="ECO:0000313" key="7">
    <source>
        <dbReference type="EMBL" id="EEZ61232.1"/>
    </source>
</evidence>
<evidence type="ECO:0000256" key="2">
    <source>
        <dbReference type="ARBA" id="ARBA00022692"/>
    </source>
</evidence>
<feature type="transmembrane region" description="Helical" evidence="5">
    <location>
        <begin position="258"/>
        <end position="280"/>
    </location>
</feature>
<feature type="domain" description="ABC-2 type transporter transmembrane" evidence="6">
    <location>
        <begin position="17"/>
        <end position="401"/>
    </location>
</feature>
<protein>
    <recommendedName>
        <fullName evidence="6">ABC-2 type transporter transmembrane domain-containing protein</fullName>
    </recommendedName>
</protein>
<feature type="transmembrane region" description="Helical" evidence="5">
    <location>
        <begin position="292"/>
        <end position="314"/>
    </location>
</feature>
<evidence type="ECO:0000313" key="8">
    <source>
        <dbReference type="Proteomes" id="UP000006001"/>
    </source>
</evidence>